<feature type="chain" id="PRO_5006845247" description="Fibronectin type-III domain-containing protein" evidence="1">
    <location>
        <begin position="33"/>
        <end position="1219"/>
    </location>
</feature>
<dbReference type="EMBL" id="CP013909">
    <property type="protein sequence ID" value="ALW83891.1"/>
    <property type="molecule type" value="Genomic_DNA"/>
</dbReference>
<accession>A0A0U3STL1</accession>
<dbReference type="InterPro" id="IPR013783">
    <property type="entry name" value="Ig-like_fold"/>
</dbReference>
<dbReference type="RefSeq" id="WP_068188920.1">
    <property type="nucleotide sequence ID" value="NZ_CP013909.1"/>
</dbReference>
<evidence type="ECO:0000313" key="4">
    <source>
        <dbReference type="Proteomes" id="UP000059542"/>
    </source>
</evidence>
<organism evidence="3 4">
    <name type="scientific">Hymenobacter sedentarius</name>
    <dbReference type="NCBI Taxonomy" id="1411621"/>
    <lineage>
        <taxon>Bacteria</taxon>
        <taxon>Pseudomonadati</taxon>
        <taxon>Bacteroidota</taxon>
        <taxon>Cytophagia</taxon>
        <taxon>Cytophagales</taxon>
        <taxon>Hymenobacteraceae</taxon>
        <taxon>Hymenobacter</taxon>
    </lineage>
</organism>
<dbReference type="InterPro" id="IPR003961">
    <property type="entry name" value="FN3_dom"/>
</dbReference>
<dbReference type="Gene3D" id="2.60.120.200">
    <property type="match status" value="1"/>
</dbReference>
<dbReference type="STRING" id="1411621.AUC43_01480"/>
<feature type="domain" description="Fibronectin type-III" evidence="2">
    <location>
        <begin position="855"/>
        <end position="949"/>
    </location>
</feature>
<keyword evidence="4" id="KW-1185">Reference proteome</keyword>
<dbReference type="SUPFAM" id="SSF49265">
    <property type="entry name" value="Fibronectin type III"/>
    <property type="match status" value="1"/>
</dbReference>
<protein>
    <recommendedName>
        <fullName evidence="2">Fibronectin type-III domain-containing protein</fullName>
    </recommendedName>
</protein>
<dbReference type="Pfam" id="PF00041">
    <property type="entry name" value="fn3"/>
    <property type="match status" value="1"/>
</dbReference>
<gene>
    <name evidence="3" type="ORF">AUC43_01480</name>
</gene>
<dbReference type="PROSITE" id="PS50853">
    <property type="entry name" value="FN3"/>
    <property type="match status" value="1"/>
</dbReference>
<evidence type="ECO:0000259" key="2">
    <source>
        <dbReference type="PROSITE" id="PS50853"/>
    </source>
</evidence>
<evidence type="ECO:0000313" key="3">
    <source>
        <dbReference type="EMBL" id="ALW83891.1"/>
    </source>
</evidence>
<dbReference type="AlphaFoldDB" id="A0A0U3STL1"/>
<dbReference type="InterPro" id="IPR036116">
    <property type="entry name" value="FN3_sf"/>
</dbReference>
<dbReference type="Gene3D" id="2.60.40.10">
    <property type="entry name" value="Immunoglobulins"/>
    <property type="match status" value="3"/>
</dbReference>
<dbReference type="Proteomes" id="UP000059542">
    <property type="component" value="Chromosome"/>
</dbReference>
<reference evidence="3 4" key="1">
    <citation type="submission" date="2015-12" db="EMBL/GenBank/DDBJ databases">
        <authorList>
            <person name="Shamseldin A."/>
            <person name="Moawad H."/>
            <person name="Abd El-Rahim W.M."/>
            <person name="Sadowsky M.J."/>
        </authorList>
    </citation>
    <scope>NUCLEOTIDE SEQUENCE [LARGE SCALE GENOMIC DNA]</scope>
    <source>
        <strain evidence="3 4">DG5B</strain>
    </source>
</reference>
<keyword evidence="1" id="KW-0732">Signal</keyword>
<dbReference type="InterPro" id="IPR026444">
    <property type="entry name" value="Secre_tail"/>
</dbReference>
<dbReference type="KEGG" id="hyg:AUC43_01480"/>
<name>A0A0U3STL1_9BACT</name>
<feature type="signal peptide" evidence="1">
    <location>
        <begin position="1"/>
        <end position="32"/>
    </location>
</feature>
<sequence>MKDKYTPPGLRARLRHLALAALLACGATTAHAQFYSAANVLNQAGTYTDLGSSGTVITTPNFDDANSAVQTLPFPFTYSGTVFNEFVLNTNGFLKLGSVAPAAPFFSSYAQEASTGGPLNSATETNLVLPFNTDLEAGTGTPEYRMATTGTAPNRVLTIQWKNVSDKTRAASSTAAGNIDKQFANFSFQVKLYESSNAIDFVYGTATPSSNQTNANFIVVGLKGTSTAAAQVITAIKASNSPWSGTVFQAGPYTSATNAFNIRATPTIPGGAPLPDPGRTFSFSVQVANDAAAASIQGYGSIAVPVGNPFSLRGVVRNSGSTALSNTPVTLTISGANTYTQTQTVPSLALNATGLATFTGISLPNVGTNTVTISVASDGNNANNSVSQTMETSASTFSFIVPGVPQSNSYGFSPTTSGFTSAFCAKFTVNGARAVTAVRAVIGNDPDLAPNAGNGQRTTTVFGVVINATTGDVLGRSPDYVLTTADIGQLHTFTLAAPTTVPAGDFLVGLAQVVPAGTAADAVFPMAYQAEVPARPGLFFSTGVSATGPPHDNTGDNARYMLEAVTAAPSNNDLAVVEIQGYGSVAVPVGNPVALRAVVRNSGAAALNNVAVTLTITGANTVTQTQTLTSVGVGGTALINFTGITLNNVGANTVTVSVPNDDNNANNSVAQQMATSATRFSFITPGVPAVSSFGFTPNTTARTLAFCGKFTVNAARDVTAVRAVIGNDPDLLPRAANGQRSTTVYGVVVNATTGALIARSPDYVLTAADLGQLHTFNLSANVPAGDFLVGLAQVVPAGTAADAVFPMAYQAETPARPGTFFIANITTPGAPVDGAVNDARYMLEAEVSAPATCPVPTALAITGSTATSVSFSFTAAAGATGYQIVYGPQGFTPGTTSSTSATFTGTTYTLTGLAAGTTYDFYVRTICSATDQSNLAGPVRATTACTAPTISTFPYTQNFDVVASGQTLPCGITLADANNDGYTWQARGTVPAALSSTSVARSAPNAMVYVYNDADITVGANDWFYTPALALNAGQSYRLSFYYRVATGGYTERLEVKYGTAATPAGQTNTIFSNNAITNTAYAVANNASTPAVLDITPTTGTYYIGFHAISGASQGFLAVDDVMISASPLATSEALKRAISVFPNPSASGVFNLEIHGANARKLLGVEVTNMLGQRVYTGTAKDNFRSEVNLSSLAPGIYNIKVRNGEDYTMQQISIVK</sequence>
<evidence type="ECO:0000256" key="1">
    <source>
        <dbReference type="SAM" id="SignalP"/>
    </source>
</evidence>
<dbReference type="NCBIfam" id="TIGR04183">
    <property type="entry name" value="Por_Secre_tail"/>
    <property type="match status" value="1"/>
</dbReference>
<proteinExistence type="predicted"/>
<dbReference type="Pfam" id="PF18962">
    <property type="entry name" value="Por_Secre_tail"/>
    <property type="match status" value="1"/>
</dbReference>
<dbReference type="SMART" id="SM00060">
    <property type="entry name" value="FN3"/>
    <property type="match status" value="1"/>
</dbReference>